<dbReference type="InterPro" id="IPR052536">
    <property type="entry name" value="ABC-4_Integral_Memb_Prot"/>
</dbReference>
<keyword evidence="5 6" id="KW-0472">Membrane</keyword>
<dbReference type="PIRSF" id="PIRSF018968">
    <property type="entry name" value="ABC_permease_BceB"/>
    <property type="match status" value="1"/>
</dbReference>
<comment type="caution">
    <text evidence="8">The sequence shown here is derived from an EMBL/GenBank/DDBJ whole genome shotgun (WGS) entry which is preliminary data.</text>
</comment>
<comment type="subcellular location">
    <subcellularLocation>
        <location evidence="1 6">Cell membrane</location>
        <topology evidence="1 6">Multi-pass membrane protein</topology>
    </subcellularLocation>
</comment>
<name>A0ABW4HVU4_9BACI</name>
<evidence type="ECO:0000256" key="3">
    <source>
        <dbReference type="ARBA" id="ARBA00022692"/>
    </source>
</evidence>
<dbReference type="EMBL" id="JBHUDE010000153">
    <property type="protein sequence ID" value="MFD1609297.1"/>
    <property type="molecule type" value="Genomic_DNA"/>
</dbReference>
<keyword evidence="4 6" id="KW-1133">Transmembrane helix</keyword>
<feature type="transmembrane region" description="Helical" evidence="6">
    <location>
        <begin position="571"/>
        <end position="593"/>
    </location>
</feature>
<protein>
    <submittedName>
        <fullName evidence="8">ABC transporter permease</fullName>
    </submittedName>
</protein>
<dbReference type="PANTHER" id="PTHR46795:SF2">
    <property type="entry name" value="ABC TRANSPORTER, PERMEASE PROTEIN"/>
    <property type="match status" value="1"/>
</dbReference>
<dbReference type="InterPro" id="IPR027022">
    <property type="entry name" value="ABC_permease_BceB-typ"/>
</dbReference>
<dbReference type="Proteomes" id="UP001597221">
    <property type="component" value="Unassembled WGS sequence"/>
</dbReference>
<feature type="transmembrane region" description="Helical" evidence="6">
    <location>
        <begin position="281"/>
        <end position="305"/>
    </location>
</feature>
<evidence type="ECO:0000256" key="4">
    <source>
        <dbReference type="ARBA" id="ARBA00022989"/>
    </source>
</evidence>
<keyword evidence="6" id="KW-0813">Transport</keyword>
<organism evidence="8 9">
    <name type="scientific">Oceanobacillus luteolus</name>
    <dbReference type="NCBI Taxonomy" id="1274358"/>
    <lineage>
        <taxon>Bacteria</taxon>
        <taxon>Bacillati</taxon>
        <taxon>Bacillota</taxon>
        <taxon>Bacilli</taxon>
        <taxon>Bacillales</taxon>
        <taxon>Bacillaceae</taxon>
        <taxon>Oceanobacillus</taxon>
    </lineage>
</organism>
<accession>A0ABW4HVU4</accession>
<dbReference type="InterPro" id="IPR003838">
    <property type="entry name" value="ABC3_permease_C"/>
</dbReference>
<feature type="domain" description="ABC3 transporter permease C-terminal" evidence="7">
    <location>
        <begin position="522"/>
        <end position="622"/>
    </location>
</feature>
<dbReference type="PANTHER" id="PTHR46795">
    <property type="entry name" value="ABC TRANSPORTER PERMEASE-RELATED-RELATED"/>
    <property type="match status" value="1"/>
</dbReference>
<feature type="transmembrane region" description="Helical" evidence="6">
    <location>
        <begin position="101"/>
        <end position="128"/>
    </location>
</feature>
<evidence type="ECO:0000313" key="8">
    <source>
        <dbReference type="EMBL" id="MFD1609297.1"/>
    </source>
</evidence>
<gene>
    <name evidence="8" type="ORF">ACFSBH_16900</name>
</gene>
<comment type="similarity">
    <text evidence="6">Belongs to the ABC-4 integral membrane protein family.</text>
</comment>
<keyword evidence="9" id="KW-1185">Reference proteome</keyword>
<feature type="transmembrane region" description="Helical" evidence="6">
    <location>
        <begin position="148"/>
        <end position="173"/>
    </location>
</feature>
<sequence length="637" mass="71984">MTFRQFAFNNVLRNKRIYAAYFLSSLFSVLVFFVYAIFAFHPGLTEVHPGVATGLHFAEAIIYIFSFIFVLISMSAFLHSRKKEFGLMVMLGMTNQQLRKMVFLENVLIGFVATIGGVGIGLVFAKLILMMAESVLELRAPLPFYMPWQAMLLTCVAFLLLFVVISFCTVWILKGNKLIDLIKGSAVPKKEPKASVLLSVLAALLLAVGYGVALSVKGEAVIFAMIPVTTIVIIGTYFLFTQLSVFIIHRLKNRKSLFWKKTNLVLFSDLSNRMKDNARTFFFVAIVSTVAFTAIGSLVGFRFMFTNSLVEERIFALEYYSASGNEQEIEHLQTITSELEGTPYTNASLQIKNVEIPSLATEYQPLTGIISESEFNALAKAGGQTEVQVELDGNEAVYYYFEHPVVDANREIEVENERTVDLIDTEIHQISTLGSTLIRTYDDYFIVDDQFFNEITEYERESYHVFHVSDWKATADIGMNLLNEFEVDETRGYGDNFYIQSLGHDWSVMNQSLGATLFIGLFIGAVFFVAAGSFLYFRLYADLESEQQKFAMINKIGLTEKELSKVLTIQLALLFFIPISVALIHGAVALTALKNMFDYSMLQSSVLVLGSFTLVQIIYFIFIRHNYIRRIKSYITN</sequence>
<evidence type="ECO:0000313" key="9">
    <source>
        <dbReference type="Proteomes" id="UP001597221"/>
    </source>
</evidence>
<dbReference type="RefSeq" id="WP_251516434.1">
    <property type="nucleotide sequence ID" value="NZ_JAMBON010000036.1"/>
</dbReference>
<evidence type="ECO:0000256" key="1">
    <source>
        <dbReference type="ARBA" id="ARBA00004651"/>
    </source>
</evidence>
<proteinExistence type="inferred from homology"/>
<keyword evidence="3 6" id="KW-0812">Transmembrane</keyword>
<evidence type="ECO:0000259" key="7">
    <source>
        <dbReference type="Pfam" id="PF02687"/>
    </source>
</evidence>
<feature type="transmembrane region" description="Helical" evidence="6">
    <location>
        <begin position="20"/>
        <end position="40"/>
    </location>
</feature>
<reference evidence="9" key="1">
    <citation type="journal article" date="2019" name="Int. J. Syst. Evol. Microbiol.">
        <title>The Global Catalogue of Microorganisms (GCM) 10K type strain sequencing project: providing services to taxonomists for standard genome sequencing and annotation.</title>
        <authorList>
            <consortium name="The Broad Institute Genomics Platform"/>
            <consortium name="The Broad Institute Genome Sequencing Center for Infectious Disease"/>
            <person name="Wu L."/>
            <person name="Ma J."/>
        </authorList>
    </citation>
    <scope>NUCLEOTIDE SEQUENCE [LARGE SCALE GENOMIC DNA]</scope>
    <source>
        <strain evidence="9">CGMCC 1.12376</strain>
    </source>
</reference>
<feature type="transmembrane region" description="Helical" evidence="6">
    <location>
        <begin position="220"/>
        <end position="248"/>
    </location>
</feature>
<feature type="transmembrane region" description="Helical" evidence="6">
    <location>
        <begin position="599"/>
        <end position="622"/>
    </location>
</feature>
<feature type="transmembrane region" description="Helical" evidence="6">
    <location>
        <begin position="517"/>
        <end position="537"/>
    </location>
</feature>
<feature type="transmembrane region" description="Helical" evidence="6">
    <location>
        <begin position="60"/>
        <end position="80"/>
    </location>
</feature>
<keyword evidence="2 6" id="KW-1003">Cell membrane</keyword>
<evidence type="ECO:0000256" key="6">
    <source>
        <dbReference type="PIRNR" id="PIRNR018968"/>
    </source>
</evidence>
<feature type="transmembrane region" description="Helical" evidence="6">
    <location>
        <begin position="194"/>
        <end position="214"/>
    </location>
</feature>
<evidence type="ECO:0000256" key="2">
    <source>
        <dbReference type="ARBA" id="ARBA00022475"/>
    </source>
</evidence>
<evidence type="ECO:0000256" key="5">
    <source>
        <dbReference type="ARBA" id="ARBA00023136"/>
    </source>
</evidence>
<dbReference type="Pfam" id="PF02687">
    <property type="entry name" value="FtsX"/>
    <property type="match status" value="2"/>
</dbReference>
<feature type="domain" description="ABC3 transporter permease C-terminal" evidence="7">
    <location>
        <begin position="60"/>
        <end position="172"/>
    </location>
</feature>